<name>A0A0L9UCL9_PHAAN</name>
<evidence type="ECO:0000313" key="1">
    <source>
        <dbReference type="EMBL" id="KOM40675.1"/>
    </source>
</evidence>
<dbReference type="EMBL" id="CM003374">
    <property type="protein sequence ID" value="KOM40675.1"/>
    <property type="molecule type" value="Genomic_DNA"/>
</dbReference>
<sequence>MYLQFLIDDGALCLHYIFLLAGRSRSDFCLVIYICPAPQFFVVRRCPPLATIHRRPPPSVAVHRRPPPSVTIYRRLRPPLAVASHRCLSITVSFV</sequence>
<dbReference type="AlphaFoldDB" id="A0A0L9UCL9"/>
<dbReference type="Gramene" id="KOM40675">
    <property type="protein sequence ID" value="KOM40675"/>
    <property type="gene ID" value="LR48_Vigan04g087300"/>
</dbReference>
<protein>
    <submittedName>
        <fullName evidence="1">Uncharacterized protein</fullName>
    </submittedName>
</protein>
<proteinExistence type="predicted"/>
<gene>
    <name evidence="1" type="ORF">LR48_Vigan04g087300</name>
</gene>
<dbReference type="Proteomes" id="UP000053144">
    <property type="component" value="Chromosome 4"/>
</dbReference>
<organism evidence="1 2">
    <name type="scientific">Phaseolus angularis</name>
    <name type="common">Azuki bean</name>
    <name type="synonym">Vigna angularis</name>
    <dbReference type="NCBI Taxonomy" id="3914"/>
    <lineage>
        <taxon>Eukaryota</taxon>
        <taxon>Viridiplantae</taxon>
        <taxon>Streptophyta</taxon>
        <taxon>Embryophyta</taxon>
        <taxon>Tracheophyta</taxon>
        <taxon>Spermatophyta</taxon>
        <taxon>Magnoliopsida</taxon>
        <taxon>eudicotyledons</taxon>
        <taxon>Gunneridae</taxon>
        <taxon>Pentapetalae</taxon>
        <taxon>rosids</taxon>
        <taxon>fabids</taxon>
        <taxon>Fabales</taxon>
        <taxon>Fabaceae</taxon>
        <taxon>Papilionoideae</taxon>
        <taxon>50 kb inversion clade</taxon>
        <taxon>NPAAA clade</taxon>
        <taxon>indigoferoid/millettioid clade</taxon>
        <taxon>Phaseoleae</taxon>
        <taxon>Vigna</taxon>
    </lineage>
</organism>
<reference evidence="2" key="1">
    <citation type="journal article" date="2015" name="Proc. Natl. Acad. Sci. U.S.A.">
        <title>Genome sequencing of adzuki bean (Vigna angularis) provides insight into high starch and low fat accumulation and domestication.</title>
        <authorList>
            <person name="Yang K."/>
            <person name="Tian Z."/>
            <person name="Chen C."/>
            <person name="Luo L."/>
            <person name="Zhao B."/>
            <person name="Wang Z."/>
            <person name="Yu L."/>
            <person name="Li Y."/>
            <person name="Sun Y."/>
            <person name="Li W."/>
            <person name="Chen Y."/>
            <person name="Li Y."/>
            <person name="Zhang Y."/>
            <person name="Ai D."/>
            <person name="Zhao J."/>
            <person name="Shang C."/>
            <person name="Ma Y."/>
            <person name="Wu B."/>
            <person name="Wang M."/>
            <person name="Gao L."/>
            <person name="Sun D."/>
            <person name="Zhang P."/>
            <person name="Guo F."/>
            <person name="Wang W."/>
            <person name="Li Y."/>
            <person name="Wang J."/>
            <person name="Varshney R.K."/>
            <person name="Wang J."/>
            <person name="Ling H.Q."/>
            <person name="Wan P."/>
        </authorList>
    </citation>
    <scope>NUCLEOTIDE SEQUENCE</scope>
    <source>
        <strain evidence="2">cv. Jingnong 6</strain>
    </source>
</reference>
<evidence type="ECO:0000313" key="2">
    <source>
        <dbReference type="Proteomes" id="UP000053144"/>
    </source>
</evidence>
<accession>A0A0L9UCL9</accession>